<evidence type="ECO:0000313" key="4">
    <source>
        <dbReference type="Proteomes" id="UP000434223"/>
    </source>
</evidence>
<proteinExistence type="predicted"/>
<dbReference type="GeneID" id="93150291"/>
<organism evidence="2 3">
    <name type="scientific">Hungatella hathewayi</name>
    <dbReference type="NCBI Taxonomy" id="154046"/>
    <lineage>
        <taxon>Bacteria</taxon>
        <taxon>Bacillati</taxon>
        <taxon>Bacillota</taxon>
        <taxon>Clostridia</taxon>
        <taxon>Lachnospirales</taxon>
        <taxon>Lachnospiraceae</taxon>
        <taxon>Hungatella</taxon>
    </lineage>
</organism>
<dbReference type="EMBL" id="WNME01000003">
    <property type="protein sequence ID" value="MUB62698.1"/>
    <property type="molecule type" value="Genomic_DNA"/>
</dbReference>
<reference evidence="1 4" key="2">
    <citation type="submission" date="2019-09" db="EMBL/GenBank/DDBJ databases">
        <title>Draft genome sequencing of Hungatella hathewayi 123Y-2.</title>
        <authorList>
            <person name="Lv Q."/>
            <person name="Li S."/>
        </authorList>
    </citation>
    <scope>NUCLEOTIDE SEQUENCE [LARGE SCALE GENOMIC DNA]</scope>
    <source>
        <strain evidence="1 4">123Y-2</strain>
    </source>
</reference>
<dbReference type="Proteomes" id="UP000263014">
    <property type="component" value="Unassembled WGS sequence"/>
</dbReference>
<dbReference type="AlphaFoldDB" id="A0A174V8K4"/>
<accession>A0A174V8K4</accession>
<protein>
    <submittedName>
        <fullName evidence="2">Uncharacterized protein</fullName>
    </submittedName>
</protein>
<evidence type="ECO:0000313" key="2">
    <source>
        <dbReference type="EMBL" id="RGJ06042.1"/>
    </source>
</evidence>
<dbReference type="RefSeq" id="WP_006775226.1">
    <property type="nucleotide sequence ID" value="NZ_CABJBJ010000011.1"/>
</dbReference>
<comment type="caution">
    <text evidence="2">The sequence shown here is derived from an EMBL/GenBank/DDBJ whole genome shotgun (WGS) entry which is preliminary data.</text>
</comment>
<sequence>MIYEVTKLNITSQLGILYLEDKAKWIMDQDMVWAEKTTLPEIKKTELPYSQNWNGIRDFLFPNTYYVEGGFSTSADGSHCVKIYTADGMYAATIDAVQNDGKFVTDISVGGNDYYAVIFNKIDGAALYATYTVK</sequence>
<name>A0A174V8K4_9FIRM</name>
<gene>
    <name evidence="2" type="ORF">DXD79_08545</name>
    <name evidence="1" type="ORF">GNE07_06435</name>
</gene>
<reference evidence="2 3" key="1">
    <citation type="submission" date="2018-08" db="EMBL/GenBank/DDBJ databases">
        <title>A genome reference for cultivated species of the human gut microbiota.</title>
        <authorList>
            <person name="Zou Y."/>
            <person name="Xue W."/>
            <person name="Luo G."/>
        </authorList>
    </citation>
    <scope>NUCLEOTIDE SEQUENCE [LARGE SCALE GENOMIC DNA]</scope>
    <source>
        <strain evidence="2 3">TM09-12</strain>
    </source>
</reference>
<evidence type="ECO:0000313" key="3">
    <source>
        <dbReference type="Proteomes" id="UP000263014"/>
    </source>
</evidence>
<dbReference type="Proteomes" id="UP000434223">
    <property type="component" value="Unassembled WGS sequence"/>
</dbReference>
<evidence type="ECO:0000313" key="1">
    <source>
        <dbReference type="EMBL" id="MUB62698.1"/>
    </source>
</evidence>
<dbReference type="EMBL" id="QSON01000003">
    <property type="protein sequence ID" value="RGJ06042.1"/>
    <property type="molecule type" value="Genomic_DNA"/>
</dbReference>